<keyword evidence="4" id="KW-0479">Metal-binding</keyword>
<keyword evidence="3" id="KW-0540">Nuclease</keyword>
<accession>A0A538U0W0</accession>
<protein>
    <submittedName>
        <fullName evidence="9">rRNA maturation RNase YbeY</fullName>
    </submittedName>
</protein>
<dbReference type="PANTHER" id="PTHR46986:SF1">
    <property type="entry name" value="ENDORIBONUCLEASE YBEY, CHLOROPLASTIC"/>
    <property type="match status" value="1"/>
</dbReference>
<dbReference type="PANTHER" id="PTHR46986">
    <property type="entry name" value="ENDORIBONUCLEASE YBEY, CHLOROPLASTIC"/>
    <property type="match status" value="1"/>
</dbReference>
<keyword evidence="6" id="KW-0378">Hydrolase</keyword>
<sequence length="150" mass="16579">EWRCIDRATDVLSFSYDETGPGETVRPAGRVPSRRPGPGGAGISAGSRAPNRRRARPRTHGDLVISLDRARDQARRFRVSEGAELARLVIHGALHLAGLDHRRPVERRRMRARENAVLKSQRTSVQALERALRRDAASAAKHAGAARRRG</sequence>
<evidence type="ECO:0000256" key="4">
    <source>
        <dbReference type="ARBA" id="ARBA00022723"/>
    </source>
</evidence>
<comment type="caution">
    <text evidence="9">The sequence shown here is derived from an EMBL/GenBank/DDBJ whole genome shotgun (WGS) entry which is preliminary data.</text>
</comment>
<evidence type="ECO:0000256" key="1">
    <source>
        <dbReference type="ARBA" id="ARBA00001947"/>
    </source>
</evidence>
<gene>
    <name evidence="9" type="primary">ybeY</name>
    <name evidence="9" type="ORF">E6K80_11770</name>
</gene>
<dbReference type="Pfam" id="PF02130">
    <property type="entry name" value="YbeY"/>
    <property type="match status" value="1"/>
</dbReference>
<dbReference type="GO" id="GO:0006364">
    <property type="term" value="P:rRNA processing"/>
    <property type="evidence" value="ECO:0007669"/>
    <property type="project" value="InterPro"/>
</dbReference>
<feature type="region of interest" description="Disordered" evidence="8">
    <location>
        <begin position="16"/>
        <end position="60"/>
    </location>
</feature>
<comment type="cofactor">
    <cofactor evidence="1">
        <name>Zn(2+)</name>
        <dbReference type="ChEBI" id="CHEBI:29105"/>
    </cofactor>
</comment>
<dbReference type="SUPFAM" id="SSF55486">
    <property type="entry name" value="Metalloproteases ('zincins'), catalytic domain"/>
    <property type="match status" value="1"/>
</dbReference>
<feature type="compositionally biased region" description="Low complexity" evidence="8">
    <location>
        <begin position="26"/>
        <end position="36"/>
    </location>
</feature>
<keyword evidence="5" id="KW-0255">Endonuclease</keyword>
<feature type="region of interest" description="Disordered" evidence="8">
    <location>
        <begin position="131"/>
        <end position="150"/>
    </location>
</feature>
<dbReference type="GO" id="GO:0004222">
    <property type="term" value="F:metalloendopeptidase activity"/>
    <property type="evidence" value="ECO:0007669"/>
    <property type="project" value="InterPro"/>
</dbReference>
<evidence type="ECO:0000256" key="2">
    <source>
        <dbReference type="ARBA" id="ARBA00010875"/>
    </source>
</evidence>
<dbReference type="Gene3D" id="3.40.390.30">
    <property type="entry name" value="Metalloproteases ('zincins'), catalytic domain"/>
    <property type="match status" value="1"/>
</dbReference>
<dbReference type="GO" id="GO:0004519">
    <property type="term" value="F:endonuclease activity"/>
    <property type="evidence" value="ECO:0007669"/>
    <property type="project" value="UniProtKB-KW"/>
</dbReference>
<evidence type="ECO:0000256" key="8">
    <source>
        <dbReference type="SAM" id="MobiDB-lite"/>
    </source>
</evidence>
<dbReference type="NCBIfam" id="TIGR00043">
    <property type="entry name" value="rRNA maturation RNase YbeY"/>
    <property type="match status" value="1"/>
</dbReference>
<dbReference type="EMBL" id="VBPA01000303">
    <property type="protein sequence ID" value="TMQ69419.1"/>
    <property type="molecule type" value="Genomic_DNA"/>
</dbReference>
<organism evidence="9 10">
    <name type="scientific">Eiseniibacteriota bacterium</name>
    <dbReference type="NCBI Taxonomy" id="2212470"/>
    <lineage>
        <taxon>Bacteria</taxon>
        <taxon>Candidatus Eiseniibacteriota</taxon>
    </lineage>
</organism>
<evidence type="ECO:0000313" key="9">
    <source>
        <dbReference type="EMBL" id="TMQ69419.1"/>
    </source>
</evidence>
<dbReference type="InterPro" id="IPR023091">
    <property type="entry name" value="MetalPrtase_cat_dom_sf_prd"/>
</dbReference>
<evidence type="ECO:0000256" key="6">
    <source>
        <dbReference type="ARBA" id="ARBA00022801"/>
    </source>
</evidence>
<evidence type="ECO:0000256" key="3">
    <source>
        <dbReference type="ARBA" id="ARBA00022722"/>
    </source>
</evidence>
<dbReference type="GO" id="GO:0046872">
    <property type="term" value="F:metal ion binding"/>
    <property type="evidence" value="ECO:0007669"/>
    <property type="project" value="UniProtKB-KW"/>
</dbReference>
<dbReference type="Proteomes" id="UP000319836">
    <property type="component" value="Unassembled WGS sequence"/>
</dbReference>
<evidence type="ECO:0000256" key="5">
    <source>
        <dbReference type="ARBA" id="ARBA00022759"/>
    </source>
</evidence>
<proteinExistence type="inferred from homology"/>
<feature type="non-terminal residue" evidence="9">
    <location>
        <position position="1"/>
    </location>
</feature>
<evidence type="ECO:0000256" key="7">
    <source>
        <dbReference type="ARBA" id="ARBA00022833"/>
    </source>
</evidence>
<reference evidence="9 10" key="1">
    <citation type="journal article" date="2019" name="Nat. Microbiol.">
        <title>Mediterranean grassland soil C-N compound turnover is dependent on rainfall and depth, and is mediated by genomically divergent microorganisms.</title>
        <authorList>
            <person name="Diamond S."/>
            <person name="Andeer P.F."/>
            <person name="Li Z."/>
            <person name="Crits-Christoph A."/>
            <person name="Burstein D."/>
            <person name="Anantharaman K."/>
            <person name="Lane K.R."/>
            <person name="Thomas B.C."/>
            <person name="Pan C."/>
            <person name="Northen T.R."/>
            <person name="Banfield J.F."/>
        </authorList>
    </citation>
    <scope>NUCLEOTIDE SEQUENCE [LARGE SCALE GENOMIC DNA]</scope>
    <source>
        <strain evidence="9">WS_10</strain>
    </source>
</reference>
<dbReference type="InterPro" id="IPR002036">
    <property type="entry name" value="YbeY"/>
</dbReference>
<keyword evidence="7" id="KW-0862">Zinc</keyword>
<name>A0A538U0W0_UNCEI</name>
<evidence type="ECO:0000313" key="10">
    <source>
        <dbReference type="Proteomes" id="UP000319836"/>
    </source>
</evidence>
<dbReference type="AlphaFoldDB" id="A0A538U0W0"/>
<comment type="similarity">
    <text evidence="2">Belongs to the endoribonuclease YbeY family.</text>
</comment>